<feature type="domain" description="DET1- and DDB1-associated protein 1" evidence="2">
    <location>
        <begin position="18"/>
        <end position="64"/>
    </location>
</feature>
<sequence>MSTNYVSFKTVKWCIMSSFLKDLPCRNPDSFTRLHSNGAIRQTSVRPTYTAAVDSNAKGIITISKLYANRKIINDPVPMLIHRLSRLPKDESRKRPIPEDESQVPSFTIDQSKRAKQTSTDSTNQQQPSTNDYNEDIS</sequence>
<feature type="compositionally biased region" description="Basic and acidic residues" evidence="1">
    <location>
        <begin position="87"/>
        <end position="98"/>
    </location>
</feature>
<feature type="compositionally biased region" description="Polar residues" evidence="1">
    <location>
        <begin position="117"/>
        <end position="132"/>
    </location>
</feature>
<evidence type="ECO:0000259" key="2">
    <source>
        <dbReference type="Pfam" id="PF10172"/>
    </source>
</evidence>
<accession>A0A8S2WFJ5</accession>
<feature type="region of interest" description="Disordered" evidence="1">
    <location>
        <begin position="85"/>
        <end position="138"/>
    </location>
</feature>
<dbReference type="InterPro" id="IPR018276">
    <property type="entry name" value="DDA1_dom"/>
</dbReference>
<evidence type="ECO:0000313" key="3">
    <source>
        <dbReference type="EMBL" id="CAF4448523.1"/>
    </source>
</evidence>
<organism evidence="3 4">
    <name type="scientific">Rotaria magnacalcarata</name>
    <dbReference type="NCBI Taxonomy" id="392030"/>
    <lineage>
        <taxon>Eukaryota</taxon>
        <taxon>Metazoa</taxon>
        <taxon>Spiralia</taxon>
        <taxon>Gnathifera</taxon>
        <taxon>Rotifera</taxon>
        <taxon>Eurotatoria</taxon>
        <taxon>Bdelloidea</taxon>
        <taxon>Philodinida</taxon>
        <taxon>Philodinidae</taxon>
        <taxon>Rotaria</taxon>
    </lineage>
</organism>
<reference evidence="3" key="1">
    <citation type="submission" date="2021-02" db="EMBL/GenBank/DDBJ databases">
        <authorList>
            <person name="Nowell W R."/>
        </authorList>
    </citation>
    <scope>NUCLEOTIDE SEQUENCE</scope>
</reference>
<comment type="caution">
    <text evidence="3">The sequence shown here is derived from an EMBL/GenBank/DDBJ whole genome shotgun (WGS) entry which is preliminary data.</text>
</comment>
<name>A0A8S2WFJ5_9BILA</name>
<gene>
    <name evidence="3" type="ORF">BYL167_LOCUS33645</name>
</gene>
<dbReference type="Pfam" id="PF10172">
    <property type="entry name" value="DDA1"/>
    <property type="match status" value="1"/>
</dbReference>
<evidence type="ECO:0000256" key="1">
    <source>
        <dbReference type="SAM" id="MobiDB-lite"/>
    </source>
</evidence>
<dbReference type="Proteomes" id="UP000681967">
    <property type="component" value="Unassembled WGS sequence"/>
</dbReference>
<protein>
    <recommendedName>
        <fullName evidence="2">DET1- and DDB1-associated protein 1 domain-containing protein</fullName>
    </recommendedName>
</protein>
<dbReference type="EMBL" id="CAJOBH010066023">
    <property type="protein sequence ID" value="CAF4448523.1"/>
    <property type="molecule type" value="Genomic_DNA"/>
</dbReference>
<evidence type="ECO:0000313" key="4">
    <source>
        <dbReference type="Proteomes" id="UP000681967"/>
    </source>
</evidence>
<dbReference type="AlphaFoldDB" id="A0A8S2WFJ5"/>
<proteinExistence type="predicted"/>